<organism evidence="4 5">
    <name type="scientific">Dyella koreensis</name>
    <dbReference type="NCBI Taxonomy" id="311235"/>
    <lineage>
        <taxon>Bacteria</taxon>
        <taxon>Pseudomonadati</taxon>
        <taxon>Pseudomonadota</taxon>
        <taxon>Gammaproteobacteria</taxon>
        <taxon>Lysobacterales</taxon>
        <taxon>Rhodanobacteraceae</taxon>
        <taxon>Dyella</taxon>
    </lineage>
</organism>
<dbReference type="InterPro" id="IPR036116">
    <property type="entry name" value="FN3_sf"/>
</dbReference>
<comment type="caution">
    <text evidence="4">The sequence shown here is derived from an EMBL/GenBank/DDBJ whole genome shotgun (WGS) entry which is preliminary data.</text>
</comment>
<feature type="domain" description="Fibronectin type-III" evidence="3">
    <location>
        <begin position="1421"/>
        <end position="1510"/>
    </location>
</feature>
<name>A0ABW8K068_9GAMM</name>
<sequence length="1965" mass="207624">MTLGNGRGMRLGLLAAMYLFATSAAWSQSAAPVSPESEYQKRIKVSEDIQPLGENPFGEQISLYNGALSFEQTDVSAAGIGPLLQLTREFHLPDVSPVTVYHTFLNNAFVDWSLEVPRLETMSAANGSGNLEPADTAQWFFTSSAQRCSSFASGPDMFVAFKGTQIDYMPQQWWHGYQLIIPGAGSQDVLMRDASNTLSPQMTVNGTSESFPLVTKQHWSIGCLPQTSNGAAGEGFLAVSPDGTSYWLDALVYKKADQVAFGGGGALYRRVAMMLASKVVDRFGNTLTFSYDGNGNLTGIQASDGRQVSLTWESWQSQQKDTFGNYVNPVSYRVHSVTLQPASGAPRTWTYSYTSDPYLPRLTSVQQPDGSAWSFNLGNFAPLPSDGYLIDDSNVCALVPKPQDAVTSSGSITHPSGLTGTFTVQSTVRGRSNVPYYCPNLGNGYDLRFPNIYKQNSITQKQFTGAGLPTYTWAYSYSGFNYSWTTDCTSGCASTVVTDVVDPAGHDVKYTFSNKFDASESMLLQTDYYAGASGTAVVRSEINSYANPTGGPWPTTQGTSPQIVVNQAQAGQLIPVNQRTLQQDGDTYVWLVEAFDAYAHPTKVKRYNSIAGQSAIEEQTSYLNDLPHWVLGLPQETDNLTTGEQESVYTYNLSNVTLQSRSKFGQTLMNYSYDGQGQLASFTDPNNHTTTLSNYKRGIPQSIGYPDNTSQSLVVDDFGQISSLTDQAGSTTSYSYDSIGRITGITYPAGDEVAWYPKSFSYTPVTSAERGISGMHWRRTTTKGNAVTTTYFDAMLRPVLSDTSINGVSTSDISTRIDYDWKGQKTFVSYPVSGAPDLGSIGSGTTSVYDALGRLTQTQQTSELGTLTTTTAYLSGARKQVTDPKSYVTTTSYQVFDQPSYDAVIQVQAPEGIAQAISRDLYGNPLSITQSGLYGTESDSVTKTLTYDSYHRLCRTTEPESGSEVTAYDAANNVAWTASGLSITGTGCGQDQVAAAAQTTRGYDAMNRVLTLAPPAGTQSTTYTYDPLGNVATTNSGLTYWTGYRNKLGQLTGESLQVSGQDQWRMGYAHDAYGSISTIQYPNGEAVGYAPDALGRATQVGSYASGVGYFPDGDLAQFTYGNGDSYAVQKNARLLLSNFSYGNGSTLKLSEDYSYDANGNIGTINDLAGGPRSKVLRYDTLNRLTQAQANGLWGTETYSYDPLNNIRSRVSGGQTFTYNYDATNRLGSITQGATSVVTLQYDNRGNVNNRNGAALNFDQKNQLTSVQGYDSYAYDAAGRRVMKAPASGAGASYYFYTQAGQLVYAFDASASKATNYIYLGKKLIARNESLQLSAPASISFSANPNNGNYTVSWTAVPGATGYNLNESTDGGATWAAVGGGTLTTNSLALINKSGGSYTYEVQACASAGCTAWTVSSALGVTPVQPTITVPTSITNGNYSVSWSASASATSYDVQEAVNNGAWTIIASGTTATSISRPGTTSGSYTYQVQAKNAYGTRGWVTSSAVTVDTTYGVVPPAPTSVSVPASSADGTATVSWAAVTQVTHYIAQQSSDGGTNWTQIYNGAALSTAVSGLANGNYVYRVEACNAYNCSAWATSGTLVVTHPPTGVPTVSAPGNSTNGSYTISWTAVSTATSYTLQESINGGGWTTVQANGNTSWATSGRGNGGYGYRAQACNVGGCGGWSSTGTTTVLLPPPAPGSISVPGTSNGPVSISWAASSTATSYNLYQSFNGGGWTGVYGGGATSASTTEGATGSVIFYVQACNASGCSGFIGSSTVTVTIPPSSAPTVSAPGNNSTGSYTVTWTAVAGATRYDLAEQVNGGAWNTVQSGGSTSWSTSGRGTGTYAYAAIACNAGGCGPWGSAVSVSVLLPPPVPTGMTLTTTNPWTKPVVHLSWNAAATATTYTVQYRDPYNNLSTFYSGSSTSYQQLLQVNGTVSFRVQACNGSGCSDFGAWVTTSLASGGTGG</sequence>
<dbReference type="InterPro" id="IPR031325">
    <property type="entry name" value="RHS_repeat"/>
</dbReference>
<evidence type="ECO:0000313" key="4">
    <source>
        <dbReference type="EMBL" id="MFK2916299.1"/>
    </source>
</evidence>
<dbReference type="Gene3D" id="2.180.10.10">
    <property type="entry name" value="RHS repeat-associated core"/>
    <property type="match status" value="2"/>
</dbReference>
<dbReference type="InterPro" id="IPR003961">
    <property type="entry name" value="FN3_dom"/>
</dbReference>
<proteinExistence type="predicted"/>
<evidence type="ECO:0000256" key="1">
    <source>
        <dbReference type="ARBA" id="ARBA00022737"/>
    </source>
</evidence>
<dbReference type="Proteomes" id="UP001620408">
    <property type="component" value="Unassembled WGS sequence"/>
</dbReference>
<dbReference type="InterPro" id="IPR050708">
    <property type="entry name" value="T6SS_VgrG/RHS"/>
</dbReference>
<keyword evidence="2" id="KW-0732">Signal</keyword>
<dbReference type="PANTHER" id="PTHR32305:SF15">
    <property type="entry name" value="PROTEIN RHSA-RELATED"/>
    <property type="match status" value="1"/>
</dbReference>
<feature type="domain" description="Fibronectin type-III" evidence="3">
    <location>
        <begin position="1517"/>
        <end position="1605"/>
    </location>
</feature>
<dbReference type="SMART" id="SM00060">
    <property type="entry name" value="FN3"/>
    <property type="match status" value="7"/>
</dbReference>
<dbReference type="Gene3D" id="2.60.40.10">
    <property type="entry name" value="Immunoglobulins"/>
    <property type="match status" value="6"/>
</dbReference>
<protein>
    <recommendedName>
        <fullName evidence="3">Fibronectin type-III domain-containing protein</fullName>
    </recommendedName>
</protein>
<dbReference type="Pfam" id="PF25023">
    <property type="entry name" value="TEN_YD-shell"/>
    <property type="match status" value="1"/>
</dbReference>
<dbReference type="PANTHER" id="PTHR32305">
    <property type="match status" value="1"/>
</dbReference>
<evidence type="ECO:0000256" key="2">
    <source>
        <dbReference type="SAM" id="SignalP"/>
    </source>
</evidence>
<feature type="chain" id="PRO_5045734650" description="Fibronectin type-III domain-containing protein" evidence="2">
    <location>
        <begin position="28"/>
        <end position="1965"/>
    </location>
</feature>
<reference evidence="4 5" key="1">
    <citation type="submission" date="2020-10" db="EMBL/GenBank/DDBJ databases">
        <title>Phylogeny of dyella-like bacteria.</title>
        <authorList>
            <person name="Fu J."/>
        </authorList>
    </citation>
    <scope>NUCLEOTIDE SEQUENCE [LARGE SCALE GENOMIC DNA]</scope>
    <source>
        <strain evidence="4 5">BB4</strain>
    </source>
</reference>
<evidence type="ECO:0000313" key="5">
    <source>
        <dbReference type="Proteomes" id="UP001620408"/>
    </source>
</evidence>
<evidence type="ECO:0000259" key="3">
    <source>
        <dbReference type="PROSITE" id="PS50853"/>
    </source>
</evidence>
<dbReference type="InterPro" id="IPR013783">
    <property type="entry name" value="Ig-like_fold"/>
</dbReference>
<dbReference type="PROSITE" id="PS50853">
    <property type="entry name" value="FN3"/>
    <property type="match status" value="4"/>
</dbReference>
<dbReference type="SUPFAM" id="SSF49265">
    <property type="entry name" value="Fibronectin type III"/>
    <property type="match status" value="4"/>
</dbReference>
<dbReference type="InterPro" id="IPR006530">
    <property type="entry name" value="YD"/>
</dbReference>
<dbReference type="EMBL" id="JADIKD010000006">
    <property type="protein sequence ID" value="MFK2916299.1"/>
    <property type="molecule type" value="Genomic_DNA"/>
</dbReference>
<dbReference type="InterPro" id="IPR056823">
    <property type="entry name" value="TEN-like_YD-shell"/>
</dbReference>
<feature type="signal peptide" evidence="2">
    <location>
        <begin position="1"/>
        <end position="27"/>
    </location>
</feature>
<feature type="domain" description="Fibronectin type-III" evidence="3">
    <location>
        <begin position="1608"/>
        <end position="1695"/>
    </location>
</feature>
<feature type="domain" description="Fibronectin type-III" evidence="3">
    <location>
        <begin position="1873"/>
        <end position="1961"/>
    </location>
</feature>
<dbReference type="RefSeq" id="WP_379984949.1">
    <property type="nucleotide sequence ID" value="NZ_JADIKD010000006.1"/>
</dbReference>
<dbReference type="CDD" id="cd00063">
    <property type="entry name" value="FN3"/>
    <property type="match status" value="1"/>
</dbReference>
<keyword evidence="5" id="KW-1185">Reference proteome</keyword>
<dbReference type="NCBIfam" id="TIGR01643">
    <property type="entry name" value="YD_repeat_2x"/>
    <property type="match status" value="2"/>
</dbReference>
<dbReference type="Pfam" id="PF05593">
    <property type="entry name" value="RHS_repeat"/>
    <property type="match status" value="1"/>
</dbReference>
<keyword evidence="1" id="KW-0677">Repeat</keyword>
<accession>A0ABW8K068</accession>
<gene>
    <name evidence="4" type="ORF">ISS97_03405</name>
</gene>